<feature type="domain" description="Glycine transporter" evidence="7">
    <location>
        <begin position="100"/>
        <end position="174"/>
    </location>
</feature>
<keyword evidence="3 6" id="KW-0812">Transmembrane</keyword>
<feature type="transmembrane region" description="Helical" evidence="6">
    <location>
        <begin position="153"/>
        <end position="173"/>
    </location>
</feature>
<feature type="domain" description="Glycine transporter" evidence="7">
    <location>
        <begin position="14"/>
        <end position="87"/>
    </location>
</feature>
<evidence type="ECO:0000313" key="8">
    <source>
        <dbReference type="EMBL" id="MPM93561.1"/>
    </source>
</evidence>
<dbReference type="Pfam" id="PF03458">
    <property type="entry name" value="Gly_transporter"/>
    <property type="match status" value="2"/>
</dbReference>
<accession>A0A645DW54</accession>
<name>A0A645DW54_9ZZZZ</name>
<evidence type="ECO:0000256" key="4">
    <source>
        <dbReference type="ARBA" id="ARBA00022989"/>
    </source>
</evidence>
<evidence type="ECO:0000256" key="3">
    <source>
        <dbReference type="ARBA" id="ARBA00022692"/>
    </source>
</evidence>
<comment type="caution">
    <text evidence="8">The sequence shown here is derived from an EMBL/GenBank/DDBJ whole genome shotgun (WGS) entry which is preliminary data.</text>
</comment>
<comment type="subcellular location">
    <subcellularLocation>
        <location evidence="1">Cell membrane</location>
        <topology evidence="1">Multi-pass membrane protein</topology>
    </subcellularLocation>
</comment>
<feature type="transmembrane region" description="Helical" evidence="6">
    <location>
        <begin position="38"/>
        <end position="59"/>
    </location>
</feature>
<keyword evidence="2" id="KW-1003">Cell membrane</keyword>
<evidence type="ECO:0000256" key="1">
    <source>
        <dbReference type="ARBA" id="ARBA00004651"/>
    </source>
</evidence>
<reference evidence="8" key="1">
    <citation type="submission" date="2019-08" db="EMBL/GenBank/DDBJ databases">
        <authorList>
            <person name="Kucharzyk K."/>
            <person name="Murdoch R.W."/>
            <person name="Higgins S."/>
            <person name="Loffler F."/>
        </authorList>
    </citation>
    <scope>NUCLEOTIDE SEQUENCE</scope>
</reference>
<evidence type="ECO:0000256" key="6">
    <source>
        <dbReference type="SAM" id="Phobius"/>
    </source>
</evidence>
<gene>
    <name evidence="8" type="ORF">SDC9_140700</name>
</gene>
<protein>
    <recommendedName>
        <fullName evidence="7">Glycine transporter domain-containing protein</fullName>
    </recommendedName>
</protein>
<feature type="transmembrane region" description="Helical" evidence="6">
    <location>
        <begin position="121"/>
        <end position="141"/>
    </location>
</feature>
<dbReference type="PANTHER" id="PTHR30506">
    <property type="entry name" value="INNER MEMBRANE PROTEIN"/>
    <property type="match status" value="1"/>
</dbReference>
<sequence>MSSLTAAVAEASRFLDLTGVLSNAILGGVVARNERFDAIGFATLAIVSGLGGGLIRDTLLQKGTPIALTDPAYIVTALIGATIAFLIPVEGRSWNLVFPWVDALALGTWAVAGAAKTLGVGLGALSAVLLGAVTAVGGGAVREILLRQVPSVFGGNTLYATPALFASGTLVLLSRLGHPTVGLALGPLVGAGLMLLSRWRKWQLPEAYHLKPIRVWHRLPRPPRVRSRRPR</sequence>
<dbReference type="AlphaFoldDB" id="A0A645DW54"/>
<evidence type="ECO:0000256" key="2">
    <source>
        <dbReference type="ARBA" id="ARBA00022475"/>
    </source>
</evidence>
<dbReference type="GO" id="GO:0005886">
    <property type="term" value="C:plasma membrane"/>
    <property type="evidence" value="ECO:0007669"/>
    <property type="project" value="UniProtKB-SubCell"/>
</dbReference>
<organism evidence="8">
    <name type="scientific">bioreactor metagenome</name>
    <dbReference type="NCBI Taxonomy" id="1076179"/>
    <lineage>
        <taxon>unclassified sequences</taxon>
        <taxon>metagenomes</taxon>
        <taxon>ecological metagenomes</taxon>
    </lineage>
</organism>
<feature type="transmembrane region" description="Helical" evidence="6">
    <location>
        <begin position="179"/>
        <end position="196"/>
    </location>
</feature>
<keyword evidence="5 6" id="KW-0472">Membrane</keyword>
<evidence type="ECO:0000256" key="5">
    <source>
        <dbReference type="ARBA" id="ARBA00023136"/>
    </source>
</evidence>
<dbReference type="PANTHER" id="PTHR30506:SF3">
    <property type="entry name" value="UPF0126 INNER MEMBRANE PROTEIN YADS-RELATED"/>
    <property type="match status" value="1"/>
</dbReference>
<proteinExistence type="predicted"/>
<dbReference type="InterPro" id="IPR005115">
    <property type="entry name" value="Gly_transporter"/>
</dbReference>
<dbReference type="EMBL" id="VSSQ01040342">
    <property type="protein sequence ID" value="MPM93561.1"/>
    <property type="molecule type" value="Genomic_DNA"/>
</dbReference>
<evidence type="ECO:0000259" key="7">
    <source>
        <dbReference type="Pfam" id="PF03458"/>
    </source>
</evidence>
<keyword evidence="4 6" id="KW-1133">Transmembrane helix</keyword>
<feature type="transmembrane region" description="Helical" evidence="6">
    <location>
        <begin position="71"/>
        <end position="89"/>
    </location>
</feature>
<feature type="transmembrane region" description="Helical" evidence="6">
    <location>
        <begin position="96"/>
        <end position="115"/>
    </location>
</feature>